<dbReference type="Gene3D" id="3.40.50.300">
    <property type="entry name" value="P-loop containing nucleotide triphosphate hydrolases"/>
    <property type="match status" value="1"/>
</dbReference>
<keyword evidence="7" id="KW-1185">Reference proteome</keyword>
<feature type="domain" description="Helicase C-terminal" evidence="5">
    <location>
        <begin position="912"/>
        <end position="1072"/>
    </location>
</feature>
<dbReference type="RefSeq" id="WP_345345154.1">
    <property type="nucleotide sequence ID" value="NZ_BAABFB010000040.1"/>
</dbReference>
<keyword evidence="6" id="KW-0547">Nucleotide-binding</keyword>
<dbReference type="PROSITE" id="PS51194">
    <property type="entry name" value="HELICASE_CTER"/>
    <property type="match status" value="1"/>
</dbReference>
<dbReference type="InterPro" id="IPR027417">
    <property type="entry name" value="P-loop_NTPase"/>
</dbReference>
<dbReference type="SUPFAM" id="SSF52540">
    <property type="entry name" value="P-loop containing nucleoside triphosphate hydrolases"/>
    <property type="match status" value="2"/>
</dbReference>
<name>A0ABP8P3U7_9NOCA</name>
<dbReference type="CDD" id="cd18012">
    <property type="entry name" value="DEXQc_arch_SWI2_SNF2"/>
    <property type="match status" value="1"/>
</dbReference>
<dbReference type="PROSITE" id="PS51192">
    <property type="entry name" value="HELICASE_ATP_BIND_1"/>
    <property type="match status" value="1"/>
</dbReference>
<protein>
    <submittedName>
        <fullName evidence="6">DEAD/DEAH box helicase</fullName>
    </submittedName>
</protein>
<accession>A0ABP8P3U7</accession>
<gene>
    <name evidence="6" type="ORF">GCM10023094_24450</name>
</gene>
<dbReference type="EMBL" id="BAABFB010000040">
    <property type="protein sequence ID" value="GAA4479399.1"/>
    <property type="molecule type" value="Genomic_DNA"/>
</dbReference>
<feature type="domain" description="Helicase ATP-binding" evidence="4">
    <location>
        <begin position="628"/>
        <end position="791"/>
    </location>
</feature>
<evidence type="ECO:0000313" key="7">
    <source>
        <dbReference type="Proteomes" id="UP001501183"/>
    </source>
</evidence>
<dbReference type="InterPro" id="IPR001650">
    <property type="entry name" value="Helicase_C-like"/>
</dbReference>
<feature type="domain" description="SWIM-type" evidence="3">
    <location>
        <begin position="57"/>
        <end position="96"/>
    </location>
</feature>
<keyword evidence="6" id="KW-0067">ATP-binding</keyword>
<dbReference type="Pfam" id="PF00271">
    <property type="entry name" value="Helicase_C"/>
    <property type="match status" value="1"/>
</dbReference>
<dbReference type="InterPro" id="IPR014001">
    <property type="entry name" value="Helicase_ATP-bd"/>
</dbReference>
<keyword evidence="1" id="KW-0378">Hydrolase</keyword>
<evidence type="ECO:0000259" key="3">
    <source>
        <dbReference type="PROSITE" id="PS50966"/>
    </source>
</evidence>
<dbReference type="InterPro" id="IPR000330">
    <property type="entry name" value="SNF2_N"/>
</dbReference>
<dbReference type="GO" id="GO:0004386">
    <property type="term" value="F:helicase activity"/>
    <property type="evidence" value="ECO:0007669"/>
    <property type="project" value="UniProtKB-KW"/>
</dbReference>
<comment type="caution">
    <text evidence="6">The sequence shown here is derived from an EMBL/GenBank/DDBJ whole genome shotgun (WGS) entry which is preliminary data.</text>
</comment>
<dbReference type="Proteomes" id="UP001501183">
    <property type="component" value="Unassembled WGS sequence"/>
</dbReference>
<keyword evidence="2" id="KW-0479">Metal-binding</keyword>
<dbReference type="PROSITE" id="PS50966">
    <property type="entry name" value="ZF_SWIM"/>
    <property type="match status" value="1"/>
</dbReference>
<dbReference type="CDD" id="cd18793">
    <property type="entry name" value="SF2_C_SNF"/>
    <property type="match status" value="1"/>
</dbReference>
<evidence type="ECO:0000259" key="5">
    <source>
        <dbReference type="PROSITE" id="PS51194"/>
    </source>
</evidence>
<keyword evidence="6" id="KW-0347">Helicase</keyword>
<evidence type="ECO:0000259" key="4">
    <source>
        <dbReference type="PROSITE" id="PS51192"/>
    </source>
</evidence>
<evidence type="ECO:0000256" key="1">
    <source>
        <dbReference type="ARBA" id="ARBA00022801"/>
    </source>
</evidence>
<dbReference type="InterPro" id="IPR049730">
    <property type="entry name" value="SNF2/RAD54-like_C"/>
</dbReference>
<organism evidence="6 7">
    <name type="scientific">Rhodococcus olei</name>
    <dbReference type="NCBI Taxonomy" id="2161675"/>
    <lineage>
        <taxon>Bacteria</taxon>
        <taxon>Bacillati</taxon>
        <taxon>Actinomycetota</taxon>
        <taxon>Actinomycetes</taxon>
        <taxon>Mycobacteriales</taxon>
        <taxon>Nocardiaceae</taxon>
        <taxon>Rhodococcus</taxon>
    </lineage>
</organism>
<evidence type="ECO:0000313" key="6">
    <source>
        <dbReference type="EMBL" id="GAA4479399.1"/>
    </source>
</evidence>
<reference evidence="7" key="1">
    <citation type="journal article" date="2019" name="Int. J. Syst. Evol. Microbiol.">
        <title>The Global Catalogue of Microorganisms (GCM) 10K type strain sequencing project: providing services to taxonomists for standard genome sequencing and annotation.</title>
        <authorList>
            <consortium name="The Broad Institute Genomics Platform"/>
            <consortium name="The Broad Institute Genome Sequencing Center for Infectious Disease"/>
            <person name="Wu L."/>
            <person name="Ma J."/>
        </authorList>
    </citation>
    <scope>NUCLEOTIDE SEQUENCE [LARGE SCALE GENOMIC DNA]</scope>
    <source>
        <strain evidence="7">JCM 32206</strain>
    </source>
</reference>
<dbReference type="SMART" id="SM00487">
    <property type="entry name" value="DEXDc"/>
    <property type="match status" value="1"/>
</dbReference>
<evidence type="ECO:0000256" key="2">
    <source>
        <dbReference type="PROSITE-ProRule" id="PRU00325"/>
    </source>
</evidence>
<dbReference type="InterPro" id="IPR038718">
    <property type="entry name" value="SNF2-like_sf"/>
</dbReference>
<proteinExistence type="predicted"/>
<dbReference type="PANTHER" id="PTHR10799">
    <property type="entry name" value="SNF2/RAD54 HELICASE FAMILY"/>
    <property type="match status" value="1"/>
</dbReference>
<keyword evidence="2" id="KW-0862">Zinc</keyword>
<dbReference type="Gene3D" id="3.40.50.10810">
    <property type="entry name" value="Tandem AAA-ATPase domain"/>
    <property type="match status" value="1"/>
</dbReference>
<dbReference type="SMART" id="SM00490">
    <property type="entry name" value="HELICc"/>
    <property type="match status" value="1"/>
</dbReference>
<dbReference type="Pfam" id="PF00176">
    <property type="entry name" value="SNF2-rel_dom"/>
    <property type="match status" value="1"/>
</dbReference>
<sequence>MISDTQLAHTLASVARVVGQGAYSRGSRYARSGAVAGIDWYPDELMAVGTVEGTESYQAVAHFQANGEELDFRFGRCSCPVRMNCKHVVALTVVLFESAAAEPAEAEPSWESILDAALPAAEAAAAGTPLGVQLALTRGPRSDRWGLGARLVRPGKSGWVNGNMTWTQLGHLPDADPAQVLLLSELLSTYRAGRHNQYGYGNEKDIDLTSVSAPRLWSLLDEMVGAGIEFVYARKGMGAVPRPERAELVVDVDRTGDGLELTPSIHTDDAGRPVTVLGFFGANPHGVLYLRPGDRPGPDPDQWPFRMARLTGQAPRAMQDLVIGNASVTVPEQEADRFAAAYYPRLRRAATVRSVGGEFTPPTVEGPDLVLDVAFSPGHRADLAWSLRYRIDGAEQLVALDAATTSAFRDPDRERALFAGLDVPLQNYGLRAGPDARPHPRLAVHGLDTARLTGELLPLLRGRDDVQVRVTGTPADYRDAGESLQIGVGTEATDDGDWFDLEITVRVEDRPVPFKDVFAALSAGESHLLLPDGAYLSLDKPELQRLKDLITEARELHEQDPNRLRLSRFQAGLWEELAALGVVEQQAAQWREQVQGLLDLTGTADLDPPATLQATLRPYQLDGFRWLAFLWSNRLGGILADDMGLGKTVQSLGLICHARESNPTDPPVLIVAPTSVVANWASEAARFAPHLRVVTVTETAAKRGAALAESIDGADVVVTSYTLARLDDDEYQAQRWSMLLLDEAQFVKNHRSKAYQAMRRIEAPTKIAISGTPLENTLMELWSLLSITAPGLFPNPTRFQEYYRAPIEKNGDAELLGQLRRRIRPLMLRRTKEQVAADLPPKQEQVLEVELSPRHRTLYDTRLQRERQKILGLVDDLDSNRFTILRSLTVLRQLSLDPALVDDEHAAVGSAKVDALLEQLEDVVAGGHRALVFSQFTGFLDRVRRRLDAEGIAYAYLDGSTRGRGKVLDDFKTGDAPVFLISLKAGGFGLNLTEADYCFLLDPWWNPATEAQAVDRTHRIGQTRNVMVYRLIAKDTIEEKVMALKSRKSDLFSSVVDEGGAFTTALTAEDIRELLN</sequence>
<keyword evidence="2" id="KW-0863">Zinc-finger</keyword>
<dbReference type="InterPro" id="IPR007527">
    <property type="entry name" value="Znf_SWIM"/>
</dbReference>